<dbReference type="EMBL" id="JAUEPN010000002">
    <property type="protein sequence ID" value="KAK3299341.1"/>
    <property type="molecule type" value="Genomic_DNA"/>
</dbReference>
<reference evidence="2" key="2">
    <citation type="submission" date="2023-06" db="EMBL/GenBank/DDBJ databases">
        <authorList>
            <consortium name="Lawrence Berkeley National Laboratory"/>
            <person name="Haridas S."/>
            <person name="Hensen N."/>
            <person name="Bonometti L."/>
            <person name="Westerberg I."/>
            <person name="Brannstrom I.O."/>
            <person name="Guillou S."/>
            <person name="Cros-Aarteil S."/>
            <person name="Calhoun S."/>
            <person name="Kuo A."/>
            <person name="Mondo S."/>
            <person name="Pangilinan J."/>
            <person name="Riley R."/>
            <person name="Labutti K."/>
            <person name="Andreopoulos B."/>
            <person name="Lipzen A."/>
            <person name="Chen C."/>
            <person name="Yanf M."/>
            <person name="Daum C."/>
            <person name="Ng V."/>
            <person name="Clum A."/>
            <person name="Steindorff A."/>
            <person name="Ohm R."/>
            <person name="Martin F."/>
            <person name="Silar P."/>
            <person name="Natvig D."/>
            <person name="Lalanne C."/>
            <person name="Gautier V."/>
            <person name="Ament-Velasquez S.L."/>
            <person name="Kruys A."/>
            <person name="Hutchinson M.I."/>
            <person name="Powell A.J."/>
            <person name="Barry K."/>
            <person name="Miller A.N."/>
            <person name="Grigoriev I.V."/>
            <person name="Debuchy R."/>
            <person name="Gladieux P."/>
            <person name="Thoren M.H."/>
            <person name="Johannesson H."/>
        </authorList>
    </citation>
    <scope>NUCLEOTIDE SEQUENCE</scope>
    <source>
        <strain evidence="2">CBS 168.71</strain>
    </source>
</reference>
<evidence type="ECO:0000256" key="1">
    <source>
        <dbReference type="SAM" id="MobiDB-lite"/>
    </source>
</evidence>
<comment type="caution">
    <text evidence="2">The sequence shown here is derived from an EMBL/GenBank/DDBJ whole genome shotgun (WGS) entry which is preliminary data.</text>
</comment>
<gene>
    <name evidence="2" type="ORF">B0H64DRAFT_98212</name>
</gene>
<feature type="region of interest" description="Disordered" evidence="1">
    <location>
        <begin position="180"/>
        <end position="200"/>
    </location>
</feature>
<accession>A0AAE0LVP5</accession>
<dbReference type="GeneID" id="87846004"/>
<evidence type="ECO:0000313" key="3">
    <source>
        <dbReference type="Proteomes" id="UP001278766"/>
    </source>
</evidence>
<proteinExistence type="predicted"/>
<organism evidence="2 3">
    <name type="scientific">Chaetomium fimeti</name>
    <dbReference type="NCBI Taxonomy" id="1854472"/>
    <lineage>
        <taxon>Eukaryota</taxon>
        <taxon>Fungi</taxon>
        <taxon>Dikarya</taxon>
        <taxon>Ascomycota</taxon>
        <taxon>Pezizomycotina</taxon>
        <taxon>Sordariomycetes</taxon>
        <taxon>Sordariomycetidae</taxon>
        <taxon>Sordariales</taxon>
        <taxon>Chaetomiaceae</taxon>
        <taxon>Chaetomium</taxon>
    </lineage>
</organism>
<dbReference type="RefSeq" id="XP_062662855.1">
    <property type="nucleotide sequence ID" value="XM_062809056.1"/>
</dbReference>
<name>A0AAE0LVP5_9PEZI</name>
<dbReference type="AlphaFoldDB" id="A0AAE0LVP5"/>
<evidence type="ECO:0000313" key="2">
    <source>
        <dbReference type="EMBL" id="KAK3299341.1"/>
    </source>
</evidence>
<keyword evidence="3" id="KW-1185">Reference proteome</keyword>
<sequence>MKDRWLRRERGERPLLCPNERLPVSTRRLVSRALAVRRQSHLVSEKRHILRFYAIPAAAAPIQHRPADFAITPSVMPPFRCSKKIRRGLAAHPCAVAKTRGAGAELAPSTGRATAEFKTRGNAAAVQKRALVGPPCSACCELNSPSDPDSADLFTATVTAAAGRAMTKTDSSRADRGVVQWRNPPLTGRPLQTNTQNGGC</sequence>
<reference evidence="2" key="1">
    <citation type="journal article" date="2023" name="Mol. Phylogenet. Evol.">
        <title>Genome-scale phylogeny and comparative genomics of the fungal order Sordariales.</title>
        <authorList>
            <person name="Hensen N."/>
            <person name="Bonometti L."/>
            <person name="Westerberg I."/>
            <person name="Brannstrom I.O."/>
            <person name="Guillou S."/>
            <person name="Cros-Aarteil S."/>
            <person name="Calhoun S."/>
            <person name="Haridas S."/>
            <person name="Kuo A."/>
            <person name="Mondo S."/>
            <person name="Pangilinan J."/>
            <person name="Riley R."/>
            <person name="LaButti K."/>
            <person name="Andreopoulos B."/>
            <person name="Lipzen A."/>
            <person name="Chen C."/>
            <person name="Yan M."/>
            <person name="Daum C."/>
            <person name="Ng V."/>
            <person name="Clum A."/>
            <person name="Steindorff A."/>
            <person name="Ohm R.A."/>
            <person name="Martin F."/>
            <person name="Silar P."/>
            <person name="Natvig D.O."/>
            <person name="Lalanne C."/>
            <person name="Gautier V."/>
            <person name="Ament-Velasquez S.L."/>
            <person name="Kruys A."/>
            <person name="Hutchinson M.I."/>
            <person name="Powell A.J."/>
            <person name="Barry K."/>
            <person name="Miller A.N."/>
            <person name="Grigoriev I.V."/>
            <person name="Debuchy R."/>
            <person name="Gladieux P."/>
            <person name="Hiltunen Thoren M."/>
            <person name="Johannesson H."/>
        </authorList>
    </citation>
    <scope>NUCLEOTIDE SEQUENCE</scope>
    <source>
        <strain evidence="2">CBS 168.71</strain>
    </source>
</reference>
<protein>
    <submittedName>
        <fullName evidence="2">Uncharacterized protein</fullName>
    </submittedName>
</protein>
<feature type="compositionally biased region" description="Polar residues" evidence="1">
    <location>
        <begin position="190"/>
        <end position="200"/>
    </location>
</feature>
<dbReference type="Proteomes" id="UP001278766">
    <property type="component" value="Unassembled WGS sequence"/>
</dbReference>